<feature type="transmembrane region" description="Helical" evidence="9">
    <location>
        <begin position="123"/>
        <end position="144"/>
    </location>
</feature>
<dbReference type="Proteomes" id="UP000254134">
    <property type="component" value="Unassembled WGS sequence"/>
</dbReference>
<evidence type="ECO:0000256" key="7">
    <source>
        <dbReference type="ARBA" id="ARBA00023065"/>
    </source>
</evidence>
<protein>
    <recommendedName>
        <fullName evidence="9">Ca(2+)/H(+) antiporter</fullName>
    </recommendedName>
</protein>
<evidence type="ECO:0000256" key="2">
    <source>
        <dbReference type="ARBA" id="ARBA00022448"/>
    </source>
</evidence>
<dbReference type="EMBL" id="QQZY01000002">
    <property type="protein sequence ID" value="RDI75010.1"/>
    <property type="molecule type" value="Genomic_DNA"/>
</dbReference>
<keyword evidence="2 9" id="KW-0813">Transport</keyword>
<dbReference type="RefSeq" id="WP_114795268.1">
    <property type="nucleotide sequence ID" value="NZ_QQZY01000002.1"/>
</dbReference>
<feature type="domain" description="Sodium/calcium exchanger membrane region" evidence="10">
    <location>
        <begin position="198"/>
        <end position="340"/>
    </location>
</feature>
<dbReference type="GO" id="GO:0016020">
    <property type="term" value="C:membrane"/>
    <property type="evidence" value="ECO:0007669"/>
    <property type="project" value="InterPro"/>
</dbReference>
<evidence type="ECO:0000256" key="4">
    <source>
        <dbReference type="ARBA" id="ARBA00022692"/>
    </source>
</evidence>
<dbReference type="InterPro" id="IPR044880">
    <property type="entry name" value="NCX_ion-bd_dom_sf"/>
</dbReference>
<dbReference type="AlphaFoldDB" id="A0A7M2YY60"/>
<dbReference type="GO" id="GO:0012505">
    <property type="term" value="C:endomembrane system"/>
    <property type="evidence" value="ECO:0007669"/>
    <property type="project" value="UniProtKB-SubCell"/>
</dbReference>
<dbReference type="OrthoDB" id="8438242at2"/>
<feature type="domain" description="Sodium/calcium exchanger membrane region" evidence="10">
    <location>
        <begin position="29"/>
        <end position="176"/>
    </location>
</feature>
<dbReference type="PANTHER" id="PTHR31503">
    <property type="entry name" value="VACUOLAR CALCIUM ION TRANSPORTER"/>
    <property type="match status" value="1"/>
</dbReference>
<comment type="subcellular location">
    <subcellularLocation>
        <location evidence="1">Endomembrane system</location>
        <topology evidence="1">Multi-pass membrane protein</topology>
    </subcellularLocation>
</comment>
<keyword evidence="3 9" id="KW-0109">Calcium transport</keyword>
<keyword evidence="4 9" id="KW-0812">Transmembrane</keyword>
<dbReference type="NCBIfam" id="TIGR00378">
    <property type="entry name" value="cax"/>
    <property type="match status" value="1"/>
</dbReference>
<evidence type="ECO:0000256" key="8">
    <source>
        <dbReference type="ARBA" id="ARBA00023136"/>
    </source>
</evidence>
<reference evidence="12" key="2">
    <citation type="journal article" date="2019" name="MicrobiologyOpen">
        <title>High-quality draft genome sequence of Gaiella occulta isolated from a 150 meter deep mineral water borehole and comparison with the genome sequences of other deep-branching lineages of the phylum Actinobacteria.</title>
        <authorList>
            <person name="Severino R."/>
            <person name="Froufe H.J.C."/>
            <person name="Barroso C."/>
            <person name="Albuquerque L."/>
            <person name="Lobo-da-Cunha A."/>
            <person name="da Costa M.S."/>
            <person name="Egas C."/>
        </authorList>
    </citation>
    <scope>NUCLEOTIDE SEQUENCE [LARGE SCALE GENOMIC DNA]</scope>
    <source>
        <strain evidence="12">F2-233</strain>
    </source>
</reference>
<evidence type="ECO:0000256" key="9">
    <source>
        <dbReference type="RuleBase" id="RU365028"/>
    </source>
</evidence>
<keyword evidence="5 9" id="KW-0106">Calcium</keyword>
<keyword evidence="7 9" id="KW-0406">Ion transport</keyword>
<accession>A0A7M2YY60</accession>
<gene>
    <name evidence="11" type="ORF">Gocc_0808</name>
</gene>
<feature type="transmembrane region" description="Helical" evidence="9">
    <location>
        <begin position="156"/>
        <end position="176"/>
    </location>
</feature>
<evidence type="ECO:0000256" key="5">
    <source>
        <dbReference type="ARBA" id="ARBA00022837"/>
    </source>
</evidence>
<dbReference type="InterPro" id="IPR004837">
    <property type="entry name" value="NaCa_Exmemb"/>
</dbReference>
<comment type="function">
    <text evidence="9">Ca(+)/H(+) antiporter that extrudes calcium in exchange for external protons.</text>
</comment>
<name>A0A7M2YY60_9ACTN</name>
<feature type="transmembrane region" description="Helical" evidence="9">
    <location>
        <begin position="58"/>
        <end position="81"/>
    </location>
</feature>
<evidence type="ECO:0000259" key="10">
    <source>
        <dbReference type="Pfam" id="PF01699"/>
    </source>
</evidence>
<feature type="transmembrane region" description="Helical" evidence="9">
    <location>
        <begin position="266"/>
        <end position="289"/>
    </location>
</feature>
<feature type="transmembrane region" description="Helical" evidence="9">
    <location>
        <begin position="301"/>
        <end position="318"/>
    </location>
</feature>
<dbReference type="InterPro" id="IPR004713">
    <property type="entry name" value="CaH_exchang"/>
</dbReference>
<feature type="transmembrane region" description="Helical" evidence="9">
    <location>
        <begin position="28"/>
        <end position="46"/>
    </location>
</feature>
<keyword evidence="9" id="KW-0050">Antiport</keyword>
<dbReference type="GO" id="GO:0015369">
    <property type="term" value="F:calcium:proton antiporter activity"/>
    <property type="evidence" value="ECO:0007669"/>
    <property type="project" value="UniProtKB-UniRule"/>
</dbReference>
<evidence type="ECO:0000256" key="3">
    <source>
        <dbReference type="ARBA" id="ARBA00022568"/>
    </source>
</evidence>
<feature type="transmembrane region" description="Helical" evidence="9">
    <location>
        <begin position="325"/>
        <end position="343"/>
    </location>
</feature>
<feature type="transmembrane region" description="Helical" evidence="9">
    <location>
        <begin position="197"/>
        <end position="220"/>
    </location>
</feature>
<evidence type="ECO:0000313" key="12">
    <source>
        <dbReference type="Proteomes" id="UP000254134"/>
    </source>
</evidence>
<keyword evidence="8 9" id="KW-0472">Membrane</keyword>
<evidence type="ECO:0000313" key="11">
    <source>
        <dbReference type="EMBL" id="RDI75010.1"/>
    </source>
</evidence>
<dbReference type="PANTHER" id="PTHR31503:SF22">
    <property type="entry name" value="VACUOLAR CALCIUM ION TRANSPORTER"/>
    <property type="match status" value="1"/>
</dbReference>
<sequence length="347" mass="35616">MVRRILISGLALAPVVVALHSLTELGDTTLFLLSALALIPLAWLIGEATEHAAEHTGPGVGGFLNATFGNAPELIIALIAVNEGLTEVVRGSLTGSVVGNLLLVLGFSLVAGGRGEIERWSSFMSLGAIALALALFLVPAIPSWDGNPDRRQIADLSVPVAVVLLVVYLVATVYSLRRHRIVHVSSDEEIEGWSLRLSLGVLGVATVATALVAETLVGSLTEFSRQAGLSDFFVAAVIVAIVGNAAEHGGAVIVAYRGKIKLAAEIALASAAQVAVFLIPAVALLSWLIDPLALGFRQVEVAALAAALAVVAVATAGGKSSRLRGGTLVLAYVGIAIAFLVAGDRPG</sequence>
<evidence type="ECO:0000256" key="1">
    <source>
        <dbReference type="ARBA" id="ARBA00004127"/>
    </source>
</evidence>
<dbReference type="Gene3D" id="1.20.1420.30">
    <property type="entry name" value="NCX, central ion-binding region"/>
    <property type="match status" value="1"/>
</dbReference>
<dbReference type="InterPro" id="IPR004798">
    <property type="entry name" value="CAX-like"/>
</dbReference>
<evidence type="ECO:0000256" key="6">
    <source>
        <dbReference type="ARBA" id="ARBA00022989"/>
    </source>
</evidence>
<dbReference type="Pfam" id="PF01699">
    <property type="entry name" value="Na_Ca_ex"/>
    <property type="match status" value="2"/>
</dbReference>
<keyword evidence="12" id="KW-1185">Reference proteome</keyword>
<keyword evidence="6 9" id="KW-1133">Transmembrane helix</keyword>
<comment type="caution">
    <text evidence="9">Lacks conserved residue(s) required for the propagation of feature annotation.</text>
</comment>
<comment type="caution">
    <text evidence="11">The sequence shown here is derived from an EMBL/GenBank/DDBJ whole genome shotgun (WGS) entry which is preliminary data.</text>
</comment>
<dbReference type="GO" id="GO:0006874">
    <property type="term" value="P:intracellular calcium ion homeostasis"/>
    <property type="evidence" value="ECO:0007669"/>
    <property type="project" value="TreeGrafter"/>
</dbReference>
<feature type="transmembrane region" description="Helical" evidence="9">
    <location>
        <begin position="93"/>
        <end position="111"/>
    </location>
</feature>
<feature type="transmembrane region" description="Helical" evidence="9">
    <location>
        <begin position="232"/>
        <end position="254"/>
    </location>
</feature>
<organism evidence="11 12">
    <name type="scientific">Gaiella occulta</name>
    <dbReference type="NCBI Taxonomy" id="1002870"/>
    <lineage>
        <taxon>Bacteria</taxon>
        <taxon>Bacillati</taxon>
        <taxon>Actinomycetota</taxon>
        <taxon>Thermoleophilia</taxon>
        <taxon>Gaiellales</taxon>
        <taxon>Gaiellaceae</taxon>
        <taxon>Gaiella</taxon>
    </lineage>
</organism>
<proteinExistence type="inferred from homology"/>
<reference evidence="11 12" key="1">
    <citation type="submission" date="2018-07" db="EMBL/GenBank/DDBJ databases">
        <title>High-quality-draft genome sequence of Gaiella occulta.</title>
        <authorList>
            <person name="Severino R."/>
            <person name="Froufe H.J.C."/>
            <person name="Rainey F.A."/>
            <person name="Barroso C."/>
            <person name="Albuquerque L."/>
            <person name="Lobo-Da-Cunha A."/>
            <person name="Da Costa M.S."/>
            <person name="Egas C."/>
        </authorList>
    </citation>
    <scope>NUCLEOTIDE SEQUENCE [LARGE SCALE GENOMIC DNA]</scope>
    <source>
        <strain evidence="11 12">F2-233</strain>
    </source>
</reference>
<comment type="similarity">
    <text evidence="9">Belongs to the Ca(2+):cation antiporter (CaCA) (TC 2.A.19) family.</text>
</comment>